<gene>
    <name evidence="2" type="ORF">ACHAWO_011567</name>
</gene>
<sequence length="373" mass="42298">MNQMIRQSHRLLRLARPTRSMHTSASLLAAPEYYVSGVTPDQIASNPALAEYYRANFGSWESDPDVFIKQAEVQPIEVEEIATDEHAPIVPPQYNARGIRPLVAYARLPGKEEGSRNCHKMRNPYQTNLPNIDYFPLIPGIVRGSDPTQNIISVDPTSKILIKTPWFEIQRELDRYHHSFQCRVYALTIYSDQDCHVSYHKSKQNVPPPQWNVCQDSMTITEIPPPPPPILPKRTPLVENMLVIPTDLQMHPVDHMAFCLNFLRYHPSKPIKLPIRTINEEESPAMKRGGFLAFANKTIECLIDVDAVIPEFIPLECTGLRQKDVVRRDRLVLPQGVTIHPRVGEDYLVGSVFGAKGGGAVVVEEEDEKKKKK</sequence>
<keyword evidence="3" id="KW-1185">Reference proteome</keyword>
<dbReference type="SUPFAM" id="SSF50715">
    <property type="entry name" value="Ribosomal protein L25-like"/>
    <property type="match status" value="1"/>
</dbReference>
<dbReference type="EMBL" id="JALLPJ020001329">
    <property type="protein sequence ID" value="KAL3769621.1"/>
    <property type="molecule type" value="Genomic_DNA"/>
</dbReference>
<dbReference type="AlphaFoldDB" id="A0ABD3N0H3"/>
<dbReference type="InterPro" id="IPR011035">
    <property type="entry name" value="Ribosomal_bL25/Gln-tRNA_synth"/>
</dbReference>
<reference evidence="2 3" key="1">
    <citation type="submission" date="2024-10" db="EMBL/GenBank/DDBJ databases">
        <title>Updated reference genomes for cyclostephanoid diatoms.</title>
        <authorList>
            <person name="Roberts W.R."/>
            <person name="Alverson A.J."/>
        </authorList>
    </citation>
    <scope>NUCLEOTIDE SEQUENCE [LARGE SCALE GENOMIC DNA]</scope>
    <source>
        <strain evidence="2 3">AJA010-31</strain>
    </source>
</reference>
<evidence type="ECO:0000259" key="1">
    <source>
        <dbReference type="Pfam" id="PF14693"/>
    </source>
</evidence>
<dbReference type="Gene3D" id="2.170.120.20">
    <property type="entry name" value="Ribosomal protein L25, beta domain"/>
    <property type="match status" value="1"/>
</dbReference>
<dbReference type="InterPro" id="IPR020930">
    <property type="entry name" value="Ribosomal_uL5_bac-type"/>
</dbReference>
<dbReference type="Pfam" id="PF14693">
    <property type="entry name" value="Ribosomal_TL5_C"/>
    <property type="match status" value="1"/>
</dbReference>
<feature type="domain" description="Large ribosomal subunit protein bL25 beta" evidence="1">
    <location>
        <begin position="272"/>
        <end position="342"/>
    </location>
</feature>
<name>A0ABD3N0H3_9STRA</name>
<accession>A0ABD3N0H3</accession>
<dbReference type="PANTHER" id="PTHR33284">
    <property type="entry name" value="RIBOSOMAL PROTEIN L25/GLN-TRNA SYNTHETASE, ANTI-CODON-BINDING DOMAIN-CONTAINING PROTEIN"/>
    <property type="match status" value="1"/>
</dbReference>
<comment type="caution">
    <text evidence="2">The sequence shown here is derived from an EMBL/GenBank/DDBJ whole genome shotgun (WGS) entry which is preliminary data.</text>
</comment>
<protein>
    <recommendedName>
        <fullName evidence="1">Large ribosomal subunit protein bL25 beta domain-containing protein</fullName>
    </recommendedName>
</protein>
<evidence type="ECO:0000313" key="2">
    <source>
        <dbReference type="EMBL" id="KAL3769621.1"/>
    </source>
</evidence>
<proteinExistence type="predicted"/>
<evidence type="ECO:0000313" key="3">
    <source>
        <dbReference type="Proteomes" id="UP001530400"/>
    </source>
</evidence>
<dbReference type="Proteomes" id="UP001530400">
    <property type="component" value="Unassembled WGS sequence"/>
</dbReference>
<dbReference type="PANTHER" id="PTHR33284:SF1">
    <property type="entry name" value="RIBOSOMAL PROTEIN L25_GLN-TRNA SYNTHETASE, ANTI-CODON-BINDING DOMAIN-CONTAINING PROTEIN"/>
    <property type="match status" value="1"/>
</dbReference>
<organism evidence="2 3">
    <name type="scientific">Cyclotella atomus</name>
    <dbReference type="NCBI Taxonomy" id="382360"/>
    <lineage>
        <taxon>Eukaryota</taxon>
        <taxon>Sar</taxon>
        <taxon>Stramenopiles</taxon>
        <taxon>Ochrophyta</taxon>
        <taxon>Bacillariophyta</taxon>
        <taxon>Coscinodiscophyceae</taxon>
        <taxon>Thalassiosirophycidae</taxon>
        <taxon>Stephanodiscales</taxon>
        <taxon>Stephanodiscaceae</taxon>
        <taxon>Cyclotella</taxon>
    </lineage>
</organism>
<dbReference type="InterPro" id="IPR037121">
    <property type="entry name" value="Ribosomal_bL25_C"/>
</dbReference>
<dbReference type="InterPro" id="IPR020057">
    <property type="entry name" value="Ribosomal_bL25_b-dom"/>
</dbReference>